<organism evidence="9 13">
    <name type="scientific">Phytophthora fragariae</name>
    <dbReference type="NCBI Taxonomy" id="53985"/>
    <lineage>
        <taxon>Eukaryota</taxon>
        <taxon>Sar</taxon>
        <taxon>Stramenopiles</taxon>
        <taxon>Oomycota</taxon>
        <taxon>Peronosporomycetes</taxon>
        <taxon>Peronosporales</taxon>
        <taxon>Peronosporaceae</taxon>
        <taxon>Phytophthora</taxon>
    </lineage>
</organism>
<evidence type="ECO:0000313" key="12">
    <source>
        <dbReference type="Proteomes" id="UP000433483"/>
    </source>
</evidence>
<dbReference type="Proteomes" id="UP000476176">
    <property type="component" value="Unassembled WGS sequence"/>
</dbReference>
<dbReference type="Proteomes" id="UP000488956">
    <property type="component" value="Unassembled WGS sequence"/>
</dbReference>
<evidence type="ECO:0000313" key="10">
    <source>
        <dbReference type="EMBL" id="KAE9352767.1"/>
    </source>
</evidence>
<evidence type="ECO:0000313" key="7">
    <source>
        <dbReference type="EMBL" id="KAE9247034.1"/>
    </source>
</evidence>
<accession>A0A6A4E9M5</accession>
<evidence type="ECO:0000313" key="4">
    <source>
        <dbReference type="EMBL" id="KAE9129249.1"/>
    </source>
</evidence>
<name>A0A6A4E9M5_9STRA</name>
<proteinExistence type="predicted"/>
<evidence type="ECO:0000313" key="16">
    <source>
        <dbReference type="Proteomes" id="UP000441208"/>
    </source>
</evidence>
<evidence type="ECO:0000313" key="9">
    <source>
        <dbReference type="EMBL" id="KAE9322201.1"/>
    </source>
</evidence>
<dbReference type="EMBL" id="QXFZ01000167">
    <property type="protein sequence ID" value="KAE9129249.1"/>
    <property type="molecule type" value="Genomic_DNA"/>
</dbReference>
<dbReference type="Proteomes" id="UP000441208">
    <property type="component" value="Unassembled WGS sequence"/>
</dbReference>
<dbReference type="Proteomes" id="UP000433483">
    <property type="component" value="Unassembled WGS sequence"/>
</dbReference>
<evidence type="ECO:0000313" key="8">
    <source>
        <dbReference type="EMBL" id="KAE9252468.1"/>
    </source>
</evidence>
<dbReference type="Proteomes" id="UP000440732">
    <property type="component" value="Unassembled WGS sequence"/>
</dbReference>
<dbReference type="Proteomes" id="UP000429523">
    <property type="component" value="Unassembled WGS sequence"/>
</dbReference>
<evidence type="ECO:0000313" key="15">
    <source>
        <dbReference type="Proteomes" id="UP000440732"/>
    </source>
</evidence>
<sequence>MPLFSRKSVVCVSVCSPCVTLGLSMSAFEAILDCVKLSSFCVVRSLCSLARKSK</sequence>
<evidence type="ECO:0000313" key="5">
    <source>
        <dbReference type="EMBL" id="KAE9151372.1"/>
    </source>
</evidence>
<evidence type="ECO:0000313" key="2">
    <source>
        <dbReference type="EMBL" id="KAE9022959.1"/>
    </source>
</evidence>
<dbReference type="EMBL" id="QXGD01000112">
    <property type="protein sequence ID" value="KAE9252468.1"/>
    <property type="molecule type" value="Genomic_DNA"/>
</dbReference>
<evidence type="ECO:0000313" key="13">
    <source>
        <dbReference type="Proteomes" id="UP000437068"/>
    </source>
</evidence>
<evidence type="ECO:0000313" key="1">
    <source>
        <dbReference type="EMBL" id="KAE8944695.1"/>
    </source>
</evidence>
<dbReference type="Proteomes" id="UP000460718">
    <property type="component" value="Unassembled WGS sequence"/>
</dbReference>
<evidence type="ECO:0000313" key="17">
    <source>
        <dbReference type="Proteomes" id="UP000460718"/>
    </source>
</evidence>
<keyword evidence="12" id="KW-1185">Reference proteome</keyword>
<evidence type="ECO:0000313" key="11">
    <source>
        <dbReference type="Proteomes" id="UP000429523"/>
    </source>
</evidence>
<dbReference type="EMBL" id="QXGC01000157">
    <property type="protein sequence ID" value="KAE9247034.1"/>
    <property type="molecule type" value="Genomic_DNA"/>
</dbReference>
<dbReference type="EMBL" id="QXGA01000150">
    <property type="protein sequence ID" value="KAE9151372.1"/>
    <property type="molecule type" value="Genomic_DNA"/>
</dbReference>
<evidence type="ECO:0000313" key="20">
    <source>
        <dbReference type="Proteomes" id="UP000488956"/>
    </source>
</evidence>
<dbReference type="EMBL" id="QXFX01000164">
    <property type="protein sequence ID" value="KAE9128088.1"/>
    <property type="molecule type" value="Genomic_DNA"/>
</dbReference>
<comment type="caution">
    <text evidence="9">The sequence shown here is derived from an EMBL/GenBank/DDBJ whole genome shotgun (WGS) entry which is preliminary data.</text>
</comment>
<dbReference type="EMBL" id="QXFY01000194">
    <property type="protein sequence ID" value="KAE9352767.1"/>
    <property type="molecule type" value="Genomic_DNA"/>
</dbReference>
<evidence type="ECO:0000313" key="6">
    <source>
        <dbReference type="EMBL" id="KAE9226230.1"/>
    </source>
</evidence>
<reference evidence="11 12" key="1">
    <citation type="submission" date="2018-08" db="EMBL/GenBank/DDBJ databases">
        <title>Genomic investigation of the strawberry pathogen Phytophthora fragariae indicates pathogenicity is determined by transcriptional variation in three key races.</title>
        <authorList>
            <person name="Adams T.M."/>
            <person name="Armitage A.D."/>
            <person name="Sobczyk M.K."/>
            <person name="Bates H.J."/>
            <person name="Dunwell J.M."/>
            <person name="Nellist C.F."/>
            <person name="Harrison R.J."/>
        </authorList>
    </citation>
    <scope>NUCLEOTIDE SEQUENCE [LARGE SCALE GENOMIC DNA]</scope>
    <source>
        <strain evidence="9 13">A4</strain>
        <strain evidence="8 14">BC-1</strain>
        <strain evidence="7 18">BC-23</strain>
        <strain evidence="6 12">NOV-27</strain>
        <strain evidence="5 15">NOV-5</strain>
        <strain evidence="4 16">NOV-71</strain>
        <strain evidence="10 19">NOV-77</strain>
        <strain evidence="1 11">NOV-9</strain>
        <strain evidence="3 20">ONT-3</strain>
        <strain evidence="2 17">SCRP245</strain>
    </source>
</reference>
<dbReference type="AlphaFoldDB" id="A0A6A4E9M5"/>
<evidence type="ECO:0000313" key="19">
    <source>
        <dbReference type="Proteomes" id="UP000486351"/>
    </source>
</evidence>
<dbReference type="EMBL" id="QXGB01000178">
    <property type="protein sequence ID" value="KAE9226230.1"/>
    <property type="molecule type" value="Genomic_DNA"/>
</dbReference>
<dbReference type="Proteomes" id="UP000440367">
    <property type="component" value="Unassembled WGS sequence"/>
</dbReference>
<protein>
    <submittedName>
        <fullName evidence="9">Uncharacterized protein</fullName>
    </submittedName>
</protein>
<dbReference type="EMBL" id="QXGE01000157">
    <property type="protein sequence ID" value="KAE9322201.1"/>
    <property type="molecule type" value="Genomic_DNA"/>
</dbReference>
<evidence type="ECO:0000313" key="3">
    <source>
        <dbReference type="EMBL" id="KAE9128088.1"/>
    </source>
</evidence>
<evidence type="ECO:0000313" key="14">
    <source>
        <dbReference type="Proteomes" id="UP000440367"/>
    </source>
</evidence>
<dbReference type="EMBL" id="QXFW01000150">
    <property type="protein sequence ID" value="KAE9022959.1"/>
    <property type="molecule type" value="Genomic_DNA"/>
</dbReference>
<dbReference type="EMBL" id="QXGF01000191">
    <property type="protein sequence ID" value="KAE8944695.1"/>
    <property type="molecule type" value="Genomic_DNA"/>
</dbReference>
<dbReference type="Proteomes" id="UP000437068">
    <property type="component" value="Unassembled WGS sequence"/>
</dbReference>
<dbReference type="Proteomes" id="UP000486351">
    <property type="component" value="Unassembled WGS sequence"/>
</dbReference>
<gene>
    <name evidence="9" type="ORF">PF001_g4510</name>
    <name evidence="8" type="ORF">PF002_g3813</name>
    <name evidence="7" type="ORF">PF004_g4512</name>
    <name evidence="6" type="ORF">PF005_g5205</name>
    <name evidence="5" type="ORF">PF006_g4330</name>
    <name evidence="4" type="ORF">PF007_g4963</name>
    <name evidence="10" type="ORF">PF008_g5314</name>
    <name evidence="1" type="ORF">PF009_g5619</name>
    <name evidence="3" type="ORF">PF010_g4638</name>
    <name evidence="2" type="ORF">PF011_g4210</name>
</gene>
<evidence type="ECO:0000313" key="18">
    <source>
        <dbReference type="Proteomes" id="UP000476176"/>
    </source>
</evidence>